<reference evidence="1 2" key="1">
    <citation type="submission" date="2019-09" db="EMBL/GenBank/DDBJ databases">
        <title>NBRP : Genome information of microbial organism related human and environment.</title>
        <authorList>
            <person name="Hattori M."/>
            <person name="Oshima K."/>
            <person name="Inaba H."/>
            <person name="Suda W."/>
            <person name="Sakamoto M."/>
            <person name="Iino T."/>
            <person name="Kitahara M."/>
            <person name="Oshida Y."/>
            <person name="Iida T."/>
            <person name="Kudo T."/>
            <person name="Itoh T."/>
            <person name="Ohkuma M."/>
        </authorList>
    </citation>
    <scope>NUCLEOTIDE SEQUENCE [LARGE SCALE GENOMIC DNA]</scope>
    <source>
        <strain evidence="1 2">Mie-1</strain>
    </source>
</reference>
<name>A0A5A7MYD3_9PROT</name>
<evidence type="ECO:0000313" key="2">
    <source>
        <dbReference type="Proteomes" id="UP000325187"/>
    </source>
</evidence>
<protein>
    <submittedName>
        <fullName evidence="1">Uncharacterized protein</fullName>
    </submittedName>
</protein>
<sequence>MKKPQKSSRVPVPLNRMEKHLEEQLKFLTRSCHDFDKGETSEYKRIALTIRILTYDGGQSRSLLQQLGMKGIPFVSYAGKIDLRNLLVSHPLIMMTIGESGTCFLPVLDKGPRSARQLNFENWWKEDVLCSPDGTVLTRGDFVTIVANQDGGAHVDPRLDERFDKLANENLAGWISDTPDGEKPLQHIEKMHLRQIGFECLQSIEVAWKKRLGNRPCLCSSGRKFRYCCGKHANV</sequence>
<evidence type="ECO:0000313" key="1">
    <source>
        <dbReference type="EMBL" id="GER00445.1"/>
    </source>
</evidence>
<dbReference type="Proteomes" id="UP000325187">
    <property type="component" value="Unassembled WGS sequence"/>
</dbReference>
<dbReference type="SUPFAM" id="SSF103642">
    <property type="entry name" value="Sec-C motif"/>
    <property type="match status" value="1"/>
</dbReference>
<keyword evidence="2" id="KW-1185">Reference proteome</keyword>
<dbReference type="EMBL" id="BKCM01000004">
    <property type="protein sequence ID" value="GER00445.1"/>
    <property type="molecule type" value="Genomic_DNA"/>
</dbReference>
<comment type="caution">
    <text evidence="1">The sequence shown here is derived from an EMBL/GenBank/DDBJ whole genome shotgun (WGS) entry which is preliminary data.</text>
</comment>
<organism evidence="1 2">
    <name type="scientific">Iodidimonas gelatinilytica</name>
    <dbReference type="NCBI Taxonomy" id="1236966"/>
    <lineage>
        <taxon>Bacteria</taxon>
        <taxon>Pseudomonadati</taxon>
        <taxon>Pseudomonadota</taxon>
        <taxon>Alphaproteobacteria</taxon>
        <taxon>Iodidimonadales</taxon>
        <taxon>Iodidimonadaceae</taxon>
        <taxon>Iodidimonas</taxon>
    </lineage>
</organism>
<gene>
    <name evidence="1" type="ORF">JCM17845_10680</name>
</gene>
<dbReference type="AlphaFoldDB" id="A0A5A7MYD3"/>
<accession>A0A5A7MYD3</accession>
<proteinExistence type="predicted"/>
<dbReference type="RefSeq" id="WP_150002031.1">
    <property type="nucleotide sequence ID" value="NZ_BKCM01000004.1"/>
</dbReference>